<dbReference type="AlphaFoldDB" id="A0AA44IFJ8"/>
<gene>
    <name evidence="2" type="ORF">HGA06_20990</name>
</gene>
<dbReference type="Proteomes" id="UP000570003">
    <property type="component" value="Unassembled WGS sequence"/>
</dbReference>
<dbReference type="RefSeq" id="WP_168440721.1">
    <property type="nucleotide sequence ID" value="NZ_JAAXOU010000387.1"/>
</dbReference>
<accession>A0AA44IFJ8</accession>
<feature type="chain" id="PRO_5041240644" description="Secreted protein" evidence="1">
    <location>
        <begin position="26"/>
        <end position="91"/>
    </location>
</feature>
<evidence type="ECO:0000256" key="1">
    <source>
        <dbReference type="SAM" id="SignalP"/>
    </source>
</evidence>
<proteinExistence type="predicted"/>
<name>A0AA44IFJ8_STRE0</name>
<keyword evidence="3" id="KW-1185">Reference proteome</keyword>
<comment type="caution">
    <text evidence="2">The sequence shown here is derived from an EMBL/GenBank/DDBJ whole genome shotgun (WGS) entry which is preliminary data.</text>
</comment>
<reference evidence="2 3" key="1">
    <citation type="submission" date="2020-04" db="EMBL/GenBank/DDBJ databases">
        <title>MicrobeNet Type strains.</title>
        <authorList>
            <person name="Nicholson A.C."/>
        </authorList>
    </citation>
    <scope>NUCLEOTIDE SEQUENCE [LARGE SCALE GENOMIC DNA]</scope>
    <source>
        <strain evidence="2 3">DSM 40738</strain>
    </source>
</reference>
<evidence type="ECO:0000313" key="2">
    <source>
        <dbReference type="EMBL" id="NKY16508.1"/>
    </source>
</evidence>
<feature type="signal peptide" evidence="1">
    <location>
        <begin position="1"/>
        <end position="25"/>
    </location>
</feature>
<keyword evidence="1" id="KW-0732">Signal</keyword>
<organism evidence="2 3">
    <name type="scientific">Streptomyces somaliensis (strain ATCC 33201 / DSM 40738 / JCM 12659 / KCTC 9044 / NCTC 11332 / NRRL B-12077 / IP 733)</name>
    <dbReference type="NCBI Taxonomy" id="1134445"/>
    <lineage>
        <taxon>Bacteria</taxon>
        <taxon>Bacillati</taxon>
        <taxon>Actinomycetota</taxon>
        <taxon>Actinomycetes</taxon>
        <taxon>Kitasatosporales</taxon>
        <taxon>Streptomycetaceae</taxon>
        <taxon>Streptomyces</taxon>
    </lineage>
</organism>
<protein>
    <recommendedName>
        <fullName evidence="4">Secreted protein</fullName>
    </recommendedName>
</protein>
<evidence type="ECO:0000313" key="3">
    <source>
        <dbReference type="Proteomes" id="UP000570003"/>
    </source>
</evidence>
<sequence>MKPVKVAAILVGSVMAMAGSAPAFAADAPSGPGLDGAVDTLGERGLAETVPSDDVGEVADQKLVGRVADAADGIGATEKAAPLLGGLPLGG</sequence>
<dbReference type="EMBL" id="JAAXOU010000387">
    <property type="protein sequence ID" value="NKY16508.1"/>
    <property type="molecule type" value="Genomic_DNA"/>
</dbReference>
<evidence type="ECO:0008006" key="4">
    <source>
        <dbReference type="Google" id="ProtNLM"/>
    </source>
</evidence>